<gene>
    <name evidence="2" type="ORF">PACLA_8A024497</name>
</gene>
<reference evidence="2" key="1">
    <citation type="submission" date="2020-04" db="EMBL/GenBank/DDBJ databases">
        <authorList>
            <person name="Alioto T."/>
            <person name="Alioto T."/>
            <person name="Gomez Garrido J."/>
        </authorList>
    </citation>
    <scope>NUCLEOTIDE SEQUENCE</scope>
    <source>
        <strain evidence="2">A484AB</strain>
    </source>
</reference>
<dbReference type="GO" id="GO:0004842">
    <property type="term" value="F:ubiquitin-protein transferase activity"/>
    <property type="evidence" value="ECO:0007669"/>
    <property type="project" value="InterPro"/>
</dbReference>
<dbReference type="CDD" id="cd14279">
    <property type="entry name" value="CUE"/>
    <property type="match status" value="1"/>
</dbReference>
<sequence length="603" mass="66166">MDYTRAAVQRCLKSDSDISLPGDIESNDDSIDVINSNTTEVISSGEKQYKRPGAQPMISNYLVNVDAGQHPLATSSNAKVSVVCADVHASTLSSGPCSTKSAPTHNVVVVVDPDAAVPESRKSPVEITSVVSENIEQLPCYSGDFSAAILRDSQDTQFTTLMEMFPQLDEVMIHEALLQANFDIEIAVARILSCSPSSSTPQQVYAALDFCNAFDNDEEQDERTHSDVNLELVRNESGLEAVSDLQKDSDNTHLYTILKVFLLLKRCAENDLNKLIKVQFIGEPAVDQGGPRKEFFSLLHRGVSASSLFVGEPESKCFNHNIIALEQKEYLLYGHLCALGILQDSPSPCFFSSSVADYIVYGKLDKVSTCVKDVSNAKARKKLEELQGISDPDQFKKVASFDCSLRFKAGYAKPIVTMEDKDDLIRCISLHYLLLSGLVELEQFIEGLKLSASKESTFMPSSENRVTAEKLDALFDCIFSPEGSNKRAQEEAVALNFSLYLDAVEANEAKSNLLDLTTGEETEITLSLSDVLQFITGSFTVPATGFNEKPSIEFEHGDPHRKLHANTCSNTITFPGNSTLMEFESFKNEFTSCLVMSPGFGTI</sequence>
<comment type="caution">
    <text evidence="2">The sequence shown here is derived from an EMBL/GenBank/DDBJ whole genome shotgun (WGS) entry which is preliminary data.</text>
</comment>
<accession>A0A6S7G2W1</accession>
<evidence type="ECO:0000313" key="3">
    <source>
        <dbReference type="Proteomes" id="UP001152795"/>
    </source>
</evidence>
<name>A0A6S7G2W1_PARCT</name>
<dbReference type="InterPro" id="IPR009060">
    <property type="entry name" value="UBA-like_sf"/>
</dbReference>
<dbReference type="Pfam" id="PF02845">
    <property type="entry name" value="CUE"/>
    <property type="match status" value="1"/>
</dbReference>
<dbReference type="InterPro" id="IPR000569">
    <property type="entry name" value="HECT_dom"/>
</dbReference>
<dbReference type="SMART" id="SM00119">
    <property type="entry name" value="HECTc"/>
    <property type="match status" value="1"/>
</dbReference>
<dbReference type="GO" id="GO:0016874">
    <property type="term" value="F:ligase activity"/>
    <property type="evidence" value="ECO:0007669"/>
    <property type="project" value="UniProtKB-KW"/>
</dbReference>
<keyword evidence="2" id="KW-0436">Ligase</keyword>
<keyword evidence="1" id="KW-0833">Ubl conjugation pathway</keyword>
<dbReference type="AlphaFoldDB" id="A0A6S7G2W1"/>
<proteinExistence type="predicted"/>
<dbReference type="PROSITE" id="PS50237">
    <property type="entry name" value="HECT"/>
    <property type="match status" value="1"/>
</dbReference>
<dbReference type="SMART" id="SM00546">
    <property type="entry name" value="CUE"/>
    <property type="match status" value="1"/>
</dbReference>
<keyword evidence="3" id="KW-1185">Reference proteome</keyword>
<dbReference type="Gene3D" id="1.10.8.10">
    <property type="entry name" value="DNA helicase RuvA subunit, C-terminal domain"/>
    <property type="match status" value="1"/>
</dbReference>
<dbReference type="SUPFAM" id="SSF46934">
    <property type="entry name" value="UBA-like"/>
    <property type="match status" value="1"/>
</dbReference>
<dbReference type="Proteomes" id="UP001152795">
    <property type="component" value="Unassembled WGS sequence"/>
</dbReference>
<dbReference type="EMBL" id="CACRXK020001152">
    <property type="protein sequence ID" value="CAB3987304.1"/>
    <property type="molecule type" value="Genomic_DNA"/>
</dbReference>
<protein>
    <submittedName>
        <fullName evidence="2">G2 M phase-specific E3 ubiquitin- ligase-like</fullName>
    </submittedName>
</protein>
<organism evidence="2 3">
    <name type="scientific">Paramuricea clavata</name>
    <name type="common">Red gorgonian</name>
    <name type="synonym">Violescent sea-whip</name>
    <dbReference type="NCBI Taxonomy" id="317549"/>
    <lineage>
        <taxon>Eukaryota</taxon>
        <taxon>Metazoa</taxon>
        <taxon>Cnidaria</taxon>
        <taxon>Anthozoa</taxon>
        <taxon>Octocorallia</taxon>
        <taxon>Malacalcyonacea</taxon>
        <taxon>Plexauridae</taxon>
        <taxon>Paramuricea</taxon>
    </lineage>
</organism>
<dbReference type="Gene3D" id="3.30.2410.10">
    <property type="entry name" value="Hect, E3 ligase catalytic domain"/>
    <property type="match status" value="1"/>
</dbReference>
<dbReference type="InterPro" id="IPR003892">
    <property type="entry name" value="CUE"/>
</dbReference>
<dbReference type="InterPro" id="IPR035983">
    <property type="entry name" value="Hect_E3_ubiquitin_ligase"/>
</dbReference>
<dbReference type="GO" id="GO:0043130">
    <property type="term" value="F:ubiquitin binding"/>
    <property type="evidence" value="ECO:0007669"/>
    <property type="project" value="InterPro"/>
</dbReference>
<dbReference type="Gene3D" id="3.90.1750.10">
    <property type="entry name" value="Hect, E3 ligase catalytic domains"/>
    <property type="match status" value="1"/>
</dbReference>
<dbReference type="PROSITE" id="PS51140">
    <property type="entry name" value="CUE"/>
    <property type="match status" value="1"/>
</dbReference>
<dbReference type="SUPFAM" id="SSF56204">
    <property type="entry name" value="Hect, E3 ligase catalytic domain"/>
    <property type="match status" value="1"/>
</dbReference>
<evidence type="ECO:0000313" key="2">
    <source>
        <dbReference type="EMBL" id="CAB3987304.1"/>
    </source>
</evidence>
<evidence type="ECO:0000256" key="1">
    <source>
        <dbReference type="ARBA" id="ARBA00022786"/>
    </source>
</evidence>
<dbReference type="OrthoDB" id="5985670at2759"/>